<dbReference type="Proteomes" id="UP000079169">
    <property type="component" value="Unplaced"/>
</dbReference>
<dbReference type="AlphaFoldDB" id="A0A3Q0JE24"/>
<dbReference type="GO" id="GO:0005044">
    <property type="term" value="F:scavenger receptor activity"/>
    <property type="evidence" value="ECO:0007669"/>
    <property type="project" value="TreeGrafter"/>
</dbReference>
<keyword evidence="5" id="KW-0812">Transmembrane</keyword>
<keyword evidence="4" id="KW-1003">Cell membrane</keyword>
<dbReference type="STRING" id="121845.A0A3Q0JE24"/>
<keyword evidence="7" id="KW-0472">Membrane</keyword>
<dbReference type="KEGG" id="dci:113470591"/>
<evidence type="ECO:0000256" key="2">
    <source>
        <dbReference type="ARBA" id="ARBA00004651"/>
    </source>
</evidence>
<dbReference type="InterPro" id="IPR002159">
    <property type="entry name" value="CD36_fam"/>
</dbReference>
<evidence type="ECO:0000256" key="12">
    <source>
        <dbReference type="ARBA" id="ARBA00042244"/>
    </source>
</evidence>
<name>A0A3Q0JE24_DIACI</name>
<evidence type="ECO:0000256" key="8">
    <source>
        <dbReference type="ARBA" id="ARBA00023157"/>
    </source>
</evidence>
<evidence type="ECO:0000313" key="13">
    <source>
        <dbReference type="Proteomes" id="UP000079169"/>
    </source>
</evidence>
<keyword evidence="8" id="KW-1015">Disulfide bond</keyword>
<keyword evidence="13" id="KW-1185">Reference proteome</keyword>
<dbReference type="RefSeq" id="XP_026684940.1">
    <property type="nucleotide sequence ID" value="XM_026829139.1"/>
</dbReference>
<dbReference type="Pfam" id="PF01130">
    <property type="entry name" value="CD36"/>
    <property type="match status" value="1"/>
</dbReference>
<keyword evidence="10" id="KW-0325">Glycoprotein</keyword>
<proteinExistence type="inferred from homology"/>
<evidence type="ECO:0000256" key="4">
    <source>
        <dbReference type="ARBA" id="ARBA00022475"/>
    </source>
</evidence>
<keyword evidence="9" id="KW-0675">Receptor</keyword>
<dbReference type="GO" id="GO:0005901">
    <property type="term" value="C:caveola"/>
    <property type="evidence" value="ECO:0007669"/>
    <property type="project" value="UniProtKB-SubCell"/>
</dbReference>
<dbReference type="PANTHER" id="PTHR11923:SF110">
    <property type="entry name" value="SCAVENGER RECEPTOR CLASS B MEMBER 1"/>
    <property type="match status" value="1"/>
</dbReference>
<evidence type="ECO:0000256" key="9">
    <source>
        <dbReference type="ARBA" id="ARBA00023170"/>
    </source>
</evidence>
<reference evidence="14" key="1">
    <citation type="submission" date="2025-08" db="UniProtKB">
        <authorList>
            <consortium name="RefSeq"/>
        </authorList>
    </citation>
    <scope>IDENTIFICATION</scope>
</reference>
<organism evidence="13 14">
    <name type="scientific">Diaphorina citri</name>
    <name type="common">Asian citrus psyllid</name>
    <dbReference type="NCBI Taxonomy" id="121845"/>
    <lineage>
        <taxon>Eukaryota</taxon>
        <taxon>Metazoa</taxon>
        <taxon>Ecdysozoa</taxon>
        <taxon>Arthropoda</taxon>
        <taxon>Hexapoda</taxon>
        <taxon>Insecta</taxon>
        <taxon>Pterygota</taxon>
        <taxon>Neoptera</taxon>
        <taxon>Paraneoptera</taxon>
        <taxon>Hemiptera</taxon>
        <taxon>Sternorrhyncha</taxon>
        <taxon>Psylloidea</taxon>
        <taxon>Psyllidae</taxon>
        <taxon>Diaphorininae</taxon>
        <taxon>Diaphorina</taxon>
    </lineage>
</organism>
<dbReference type="PaxDb" id="121845-A0A3Q0JE24"/>
<evidence type="ECO:0000313" key="14">
    <source>
        <dbReference type="RefSeq" id="XP_026684940.1"/>
    </source>
</evidence>
<evidence type="ECO:0000256" key="10">
    <source>
        <dbReference type="ARBA" id="ARBA00023180"/>
    </source>
</evidence>
<dbReference type="PANTHER" id="PTHR11923">
    <property type="entry name" value="SCAVENGER RECEPTOR CLASS B TYPE-1 SR-B1"/>
    <property type="match status" value="1"/>
</dbReference>
<sequence length="282" mass="32807">MAKSTLREDLEKVHIRFNENRTRVSYSEINLITTDLIPFIYVSREDLEKVHIRFNENRTRVSYSENSSFHFLPSRSNGSLNDVLNAISFPYLTITARVSEMNLLAKLAISTQMKTAKYQPFVTLTARQFLYGYEDDFLTWTYKVGTTFGFYVPYKRFSMLDSILDQINSNFTVDTGLQDIDTLQRVQMYNGRPDMGVWRSDKCNAYDGTDGTFYEYSKVTARQNLSFFSNFICRNVEMVKVQETPLFSLSTVPRYSMIPELFLKDFISTLNFKSSPSDYADL</sequence>
<dbReference type="GO" id="GO:0005737">
    <property type="term" value="C:cytoplasm"/>
    <property type="evidence" value="ECO:0007669"/>
    <property type="project" value="TreeGrafter"/>
</dbReference>
<evidence type="ECO:0000256" key="1">
    <source>
        <dbReference type="ARBA" id="ARBA00004189"/>
    </source>
</evidence>
<dbReference type="GeneID" id="113470591"/>
<evidence type="ECO:0000256" key="7">
    <source>
        <dbReference type="ARBA" id="ARBA00023136"/>
    </source>
</evidence>
<evidence type="ECO:0000256" key="11">
    <source>
        <dbReference type="ARBA" id="ARBA00040821"/>
    </source>
</evidence>
<comment type="similarity">
    <text evidence="3">Belongs to the CD36 family.</text>
</comment>
<evidence type="ECO:0000256" key="3">
    <source>
        <dbReference type="ARBA" id="ARBA00010532"/>
    </source>
</evidence>
<evidence type="ECO:0000256" key="6">
    <source>
        <dbReference type="ARBA" id="ARBA00022989"/>
    </source>
</evidence>
<evidence type="ECO:0000256" key="5">
    <source>
        <dbReference type="ARBA" id="ARBA00022692"/>
    </source>
</evidence>
<accession>A0A3Q0JE24</accession>
<comment type="subcellular location">
    <subcellularLocation>
        <location evidence="2">Cell membrane</location>
        <topology evidence="2">Multi-pass membrane protein</topology>
    </subcellularLocation>
    <subcellularLocation>
        <location evidence="1">Membrane</location>
        <location evidence="1">Caveola</location>
        <topology evidence="1">Multi-pass membrane protein</topology>
    </subcellularLocation>
</comment>
<keyword evidence="6" id="KW-1133">Transmembrane helix</keyword>
<protein>
    <recommendedName>
        <fullName evidence="11">Scavenger receptor class B member 1</fullName>
    </recommendedName>
    <alternativeName>
        <fullName evidence="12">SR-BI</fullName>
    </alternativeName>
</protein>
<gene>
    <name evidence="14" type="primary">LOC113470591</name>
</gene>